<gene>
    <name evidence="1" type="ORF">GCM10022423_10740</name>
</gene>
<protein>
    <submittedName>
        <fullName evidence="1">Class I SAM-dependent methyltransferase</fullName>
    </submittedName>
</protein>
<dbReference type="RefSeq" id="WP_345141341.1">
    <property type="nucleotide sequence ID" value="NZ_BAABDU010000003.1"/>
</dbReference>
<keyword evidence="2" id="KW-1185">Reference proteome</keyword>
<dbReference type="Proteomes" id="UP001500748">
    <property type="component" value="Unassembled WGS sequence"/>
</dbReference>
<dbReference type="Gene3D" id="3.40.50.150">
    <property type="entry name" value="Vaccinia Virus protein VP39"/>
    <property type="match status" value="1"/>
</dbReference>
<dbReference type="InterPro" id="IPR029063">
    <property type="entry name" value="SAM-dependent_MTases_sf"/>
</dbReference>
<dbReference type="Pfam" id="PF13489">
    <property type="entry name" value="Methyltransf_23"/>
    <property type="match status" value="1"/>
</dbReference>
<dbReference type="EMBL" id="BAABDU010000003">
    <property type="protein sequence ID" value="GAA3761339.1"/>
    <property type="molecule type" value="Genomic_DNA"/>
</dbReference>
<proteinExistence type="predicted"/>
<dbReference type="PANTHER" id="PTHR43861">
    <property type="entry name" value="TRANS-ACONITATE 2-METHYLTRANSFERASE-RELATED"/>
    <property type="match status" value="1"/>
</dbReference>
<evidence type="ECO:0000313" key="2">
    <source>
        <dbReference type="Proteomes" id="UP001500748"/>
    </source>
</evidence>
<evidence type="ECO:0000313" key="1">
    <source>
        <dbReference type="EMBL" id="GAA3761339.1"/>
    </source>
</evidence>
<name>A0ABP7GDV1_9FLAO</name>
<organism evidence="1 2">
    <name type="scientific">Flavobacterium ginsengiterrae</name>
    <dbReference type="NCBI Taxonomy" id="871695"/>
    <lineage>
        <taxon>Bacteria</taxon>
        <taxon>Pseudomonadati</taxon>
        <taxon>Bacteroidota</taxon>
        <taxon>Flavobacteriia</taxon>
        <taxon>Flavobacteriales</taxon>
        <taxon>Flavobacteriaceae</taxon>
        <taxon>Flavobacterium</taxon>
    </lineage>
</organism>
<keyword evidence="1" id="KW-0808">Transferase</keyword>
<dbReference type="GO" id="GO:0032259">
    <property type="term" value="P:methylation"/>
    <property type="evidence" value="ECO:0007669"/>
    <property type="project" value="UniProtKB-KW"/>
</dbReference>
<dbReference type="GO" id="GO:0008168">
    <property type="term" value="F:methyltransferase activity"/>
    <property type="evidence" value="ECO:0007669"/>
    <property type="project" value="UniProtKB-KW"/>
</dbReference>
<dbReference type="SUPFAM" id="SSF53335">
    <property type="entry name" value="S-adenosyl-L-methionine-dependent methyltransferases"/>
    <property type="match status" value="1"/>
</dbReference>
<reference evidence="2" key="1">
    <citation type="journal article" date="2019" name="Int. J. Syst. Evol. Microbiol.">
        <title>The Global Catalogue of Microorganisms (GCM) 10K type strain sequencing project: providing services to taxonomists for standard genome sequencing and annotation.</title>
        <authorList>
            <consortium name="The Broad Institute Genomics Platform"/>
            <consortium name="The Broad Institute Genome Sequencing Center for Infectious Disease"/>
            <person name="Wu L."/>
            <person name="Ma J."/>
        </authorList>
    </citation>
    <scope>NUCLEOTIDE SEQUENCE [LARGE SCALE GENOMIC DNA]</scope>
    <source>
        <strain evidence="2">JCM 17337</strain>
    </source>
</reference>
<dbReference type="CDD" id="cd02440">
    <property type="entry name" value="AdoMet_MTases"/>
    <property type="match status" value="1"/>
</dbReference>
<comment type="caution">
    <text evidence="1">The sequence shown here is derived from an EMBL/GenBank/DDBJ whole genome shotgun (WGS) entry which is preliminary data.</text>
</comment>
<sequence>MDVLNKKHFLTVKDHSVSKEIFDLYYDENLDMLITSPQPDLENLGRYYESEDYISHTDNKRSVFEKAYHFVKSIALKNKLNLINSEQSQKGKILDIGAGTGDFLLTAKNDGWNVVGVEPSDRAKNIAKQKGISFVEETAALENNSFDVITMWHVLEHVPNLEIQIAELKRLLKPTGTLIVAVPNFKSYDAKHYKEFWAAFDVPIHFWHFSKKAIQLLFENVDMKLEKVLPMKFDSFYVSLLSEKYKTGKMNFIRAFFVGLKSNLKASGTKEYSSHIYVLKNK</sequence>
<accession>A0ABP7GDV1</accession>
<keyword evidence="1" id="KW-0489">Methyltransferase</keyword>